<reference evidence="2 3" key="1">
    <citation type="submission" date="2020-08" db="EMBL/GenBank/DDBJ databases">
        <title>Sequencing the genomes of 1000 actinobacteria strains.</title>
        <authorList>
            <person name="Klenk H.-P."/>
        </authorList>
    </citation>
    <scope>NUCLEOTIDE SEQUENCE [LARGE SCALE GENOMIC DNA]</scope>
    <source>
        <strain evidence="2 3">DSM 44230</strain>
    </source>
</reference>
<evidence type="ECO:0000256" key="1">
    <source>
        <dbReference type="SAM" id="SignalP"/>
    </source>
</evidence>
<dbReference type="EMBL" id="JACHMH010000001">
    <property type="protein sequence ID" value="MBB4678122.1"/>
    <property type="molecule type" value="Genomic_DNA"/>
</dbReference>
<organism evidence="2 3">
    <name type="scientific">Crossiella cryophila</name>
    <dbReference type="NCBI Taxonomy" id="43355"/>
    <lineage>
        <taxon>Bacteria</taxon>
        <taxon>Bacillati</taxon>
        <taxon>Actinomycetota</taxon>
        <taxon>Actinomycetes</taxon>
        <taxon>Pseudonocardiales</taxon>
        <taxon>Pseudonocardiaceae</taxon>
        <taxon>Crossiella</taxon>
    </lineage>
</organism>
<feature type="chain" id="PRO_5030569213" description="Secreted protein" evidence="1">
    <location>
        <begin position="24"/>
        <end position="102"/>
    </location>
</feature>
<dbReference type="RefSeq" id="WP_185003990.1">
    <property type="nucleotide sequence ID" value="NZ_BAAAUI010000041.1"/>
</dbReference>
<accession>A0A7W7CBU8</accession>
<dbReference type="AlphaFoldDB" id="A0A7W7CBU8"/>
<proteinExistence type="predicted"/>
<comment type="caution">
    <text evidence="2">The sequence shown here is derived from an EMBL/GenBank/DDBJ whole genome shotgun (WGS) entry which is preliminary data.</text>
</comment>
<keyword evidence="1" id="KW-0732">Signal</keyword>
<evidence type="ECO:0000313" key="3">
    <source>
        <dbReference type="Proteomes" id="UP000533598"/>
    </source>
</evidence>
<evidence type="ECO:0000313" key="2">
    <source>
        <dbReference type="EMBL" id="MBB4678122.1"/>
    </source>
</evidence>
<sequence>MSAAAVAAAMSSTLVVTATPASAEVWRCESKVEKAANFGQVFCRDGFGSYRVVVECNMGHWPYTRNIDGPLVTKQNGYQGPISRVDGPPNGCHVVKAWLKVV</sequence>
<protein>
    <recommendedName>
        <fullName evidence="4">Secreted protein</fullName>
    </recommendedName>
</protein>
<keyword evidence="3" id="KW-1185">Reference proteome</keyword>
<feature type="signal peptide" evidence="1">
    <location>
        <begin position="1"/>
        <end position="23"/>
    </location>
</feature>
<gene>
    <name evidence="2" type="ORF">HNR67_004240</name>
</gene>
<name>A0A7W7CBU8_9PSEU</name>
<dbReference type="Proteomes" id="UP000533598">
    <property type="component" value="Unassembled WGS sequence"/>
</dbReference>
<evidence type="ECO:0008006" key="4">
    <source>
        <dbReference type="Google" id="ProtNLM"/>
    </source>
</evidence>